<dbReference type="AlphaFoldDB" id="A0A4U2YRW2"/>
<name>A0A4U2YRW2_9ACTN</name>
<dbReference type="RefSeq" id="WP_137064619.1">
    <property type="nucleotide sequence ID" value="NZ_CP040748.1"/>
</dbReference>
<accession>A0A4U2YRW2</accession>
<keyword evidence="1" id="KW-1133">Transmembrane helix</keyword>
<evidence type="ECO:0000256" key="1">
    <source>
        <dbReference type="SAM" id="Phobius"/>
    </source>
</evidence>
<keyword evidence="1" id="KW-0472">Membrane</keyword>
<evidence type="ECO:0000313" key="2">
    <source>
        <dbReference type="EMBL" id="TKI64159.1"/>
    </source>
</evidence>
<gene>
    <name evidence="2" type="ORF">FC770_03060</name>
</gene>
<organism evidence="2 3">
    <name type="scientific">Nocardioides jishulii</name>
    <dbReference type="NCBI Taxonomy" id="2575440"/>
    <lineage>
        <taxon>Bacteria</taxon>
        <taxon>Bacillati</taxon>
        <taxon>Actinomycetota</taxon>
        <taxon>Actinomycetes</taxon>
        <taxon>Propionibacteriales</taxon>
        <taxon>Nocardioidaceae</taxon>
        <taxon>Nocardioides</taxon>
    </lineage>
</organism>
<feature type="transmembrane region" description="Helical" evidence="1">
    <location>
        <begin position="36"/>
        <end position="59"/>
    </location>
</feature>
<comment type="caution">
    <text evidence="2">The sequence shown here is derived from an EMBL/GenBank/DDBJ whole genome shotgun (WGS) entry which is preliminary data.</text>
</comment>
<dbReference type="OrthoDB" id="10006526at2"/>
<dbReference type="Proteomes" id="UP000307808">
    <property type="component" value="Unassembled WGS sequence"/>
</dbReference>
<sequence length="293" mass="30129">MTTIHDQLHDEVTGVRPDLDSLAFSARRQGLAKRRLARSLTAVGTAAAVSLLAVGGWALTGLGGTSDPANVVAPAAEPTAPSTPPAPELVPITGRTTAWLLNDLVSTYTAPGGTADDFEGQGGGDLVDEAGNVVIPAERNSQTLGSLTLTNAVGRSEIGLNVQRLSAFGGPLGGDIGDDCSDPNYEGTDCEVTTLPNGDILRTYTDRSDKPGRTRLVAEVLSSSRDLRVVLSASVPTGTAQAITPAQMQAVVTDPVWAHEVTAEVAAAAEALDFINADDSFDAGMKMDAPPAD</sequence>
<proteinExistence type="predicted"/>
<keyword evidence="1" id="KW-0812">Transmembrane</keyword>
<evidence type="ECO:0000313" key="3">
    <source>
        <dbReference type="Proteomes" id="UP000307808"/>
    </source>
</evidence>
<keyword evidence="3" id="KW-1185">Reference proteome</keyword>
<protein>
    <submittedName>
        <fullName evidence="2">Uncharacterized protein</fullName>
    </submittedName>
</protein>
<reference evidence="2 3" key="1">
    <citation type="submission" date="2019-04" db="EMBL/GenBank/DDBJ databases">
        <authorList>
            <person name="Dong K."/>
        </authorList>
    </citation>
    <scope>NUCLEOTIDE SEQUENCE [LARGE SCALE GENOMIC DNA]</scope>
    <source>
        <strain evidence="3">dk3543</strain>
    </source>
</reference>
<dbReference type="EMBL" id="SZPY01000001">
    <property type="protein sequence ID" value="TKI64159.1"/>
    <property type="molecule type" value="Genomic_DNA"/>
</dbReference>